<dbReference type="AlphaFoldDB" id="A0A316L1I0"/>
<evidence type="ECO:0000259" key="1">
    <source>
        <dbReference type="Pfam" id="PF12867"/>
    </source>
</evidence>
<organism evidence="2 3">
    <name type="scientific">Flagellimonas aquimarina</name>
    <dbReference type="NCBI Taxonomy" id="2201895"/>
    <lineage>
        <taxon>Bacteria</taxon>
        <taxon>Pseudomonadati</taxon>
        <taxon>Bacteroidota</taxon>
        <taxon>Flavobacteriia</taxon>
        <taxon>Flavobacteriales</taxon>
        <taxon>Flavobacteriaceae</taxon>
        <taxon>Flagellimonas</taxon>
    </lineage>
</organism>
<dbReference type="InterPro" id="IPR024775">
    <property type="entry name" value="DinB-like"/>
</dbReference>
<protein>
    <submittedName>
        <fullName evidence="2">DinB family protein</fullName>
    </submittedName>
</protein>
<comment type="caution">
    <text evidence="2">The sequence shown here is derived from an EMBL/GenBank/DDBJ whole genome shotgun (WGS) entry which is preliminary data.</text>
</comment>
<dbReference type="EMBL" id="QGEG01000002">
    <property type="protein sequence ID" value="PWL39208.1"/>
    <property type="molecule type" value="Genomic_DNA"/>
</dbReference>
<dbReference type="Gene3D" id="1.20.120.450">
    <property type="entry name" value="dinb family like domain"/>
    <property type="match status" value="1"/>
</dbReference>
<name>A0A316L1I0_9FLAO</name>
<gene>
    <name evidence="2" type="ORF">DKG77_09560</name>
</gene>
<dbReference type="SUPFAM" id="SSF109854">
    <property type="entry name" value="DinB/YfiT-like putative metalloenzymes"/>
    <property type="match status" value="1"/>
</dbReference>
<dbReference type="Pfam" id="PF12867">
    <property type="entry name" value="DinB_2"/>
    <property type="match status" value="1"/>
</dbReference>
<dbReference type="OrthoDB" id="1431064at2"/>
<reference evidence="2 3" key="1">
    <citation type="submission" date="2018-05" db="EMBL/GenBank/DDBJ databases">
        <title>Complete genome sequence of Flagellimonas aquimarina ECD12 isolated from seaweed Ecklonia cava.</title>
        <authorList>
            <person name="Choi S."/>
            <person name="Seong C."/>
        </authorList>
    </citation>
    <scope>NUCLEOTIDE SEQUENCE [LARGE SCALE GENOMIC DNA]</scope>
    <source>
        <strain evidence="2 3">ECD12</strain>
    </source>
</reference>
<feature type="domain" description="DinB-like" evidence="1">
    <location>
        <begin position="29"/>
        <end position="161"/>
    </location>
</feature>
<dbReference type="RefSeq" id="WP_109663719.1">
    <property type="nucleotide sequence ID" value="NZ_QGEG01000002.1"/>
</dbReference>
<keyword evidence="3" id="KW-1185">Reference proteome</keyword>
<sequence length="169" mass="20223">MEQIKWFERKFDFSFEQNIFPSIIERMKGTPMRLTSVVKEVPLDLLESKPDDTWSIKENIGHLIDLEPLWQGRLEDILNHEKYLRPTDLDNKQTDFAQHNSKDINELLANFEQIRKMTLEKLSELSEEDIYKMALHPRLEKPMRTMDLFLFVAEHDDHHLSRITEIKDT</sequence>
<evidence type="ECO:0000313" key="2">
    <source>
        <dbReference type="EMBL" id="PWL39208.1"/>
    </source>
</evidence>
<accession>A0A316L1I0</accession>
<dbReference type="InterPro" id="IPR034660">
    <property type="entry name" value="DinB/YfiT-like"/>
</dbReference>
<evidence type="ECO:0000313" key="3">
    <source>
        <dbReference type="Proteomes" id="UP000245762"/>
    </source>
</evidence>
<proteinExistence type="predicted"/>
<dbReference type="Proteomes" id="UP000245762">
    <property type="component" value="Unassembled WGS sequence"/>
</dbReference>